<accession>A0A8D7ALR9</accession>
<evidence type="ECO:0000256" key="11">
    <source>
        <dbReference type="ARBA" id="ARBA00023264"/>
    </source>
</evidence>
<comment type="subcellular location">
    <subcellularLocation>
        <location evidence="2">Membrane</location>
        <topology evidence="2">Multi-pass membrane protein</topology>
    </subcellularLocation>
</comment>
<evidence type="ECO:0000256" key="4">
    <source>
        <dbReference type="ARBA" id="ARBA00022516"/>
    </source>
</evidence>
<evidence type="ECO:0000256" key="9">
    <source>
        <dbReference type="ARBA" id="ARBA00023136"/>
    </source>
</evidence>
<keyword evidence="10" id="KW-0594">Phospholipid biosynthesis</keyword>
<dbReference type="Gene3D" id="1.20.120.1760">
    <property type="match status" value="1"/>
</dbReference>
<evidence type="ECO:0000256" key="3">
    <source>
        <dbReference type="ARBA" id="ARBA00010441"/>
    </source>
</evidence>
<evidence type="ECO:0000313" key="14">
    <source>
        <dbReference type="EMBL" id="CAG1852784.1"/>
    </source>
</evidence>
<evidence type="ECO:0000256" key="2">
    <source>
        <dbReference type="ARBA" id="ARBA00004141"/>
    </source>
</evidence>
<keyword evidence="8" id="KW-0443">Lipid metabolism</keyword>
<dbReference type="InterPro" id="IPR043130">
    <property type="entry name" value="CDP-OH_PTrfase_TM_dom"/>
</dbReference>
<dbReference type="PROSITE" id="PS00379">
    <property type="entry name" value="CDP_ALCOHOL_P_TRANSF"/>
    <property type="match status" value="1"/>
</dbReference>
<evidence type="ECO:0000256" key="13">
    <source>
        <dbReference type="SAM" id="Phobius"/>
    </source>
</evidence>
<evidence type="ECO:0000256" key="5">
    <source>
        <dbReference type="ARBA" id="ARBA00022679"/>
    </source>
</evidence>
<dbReference type="PANTHER" id="PTHR14269:SF62">
    <property type="entry name" value="CDP-DIACYLGLYCEROL--GLYCEROL-3-PHOSPHATE 3-PHOSPHATIDYLTRANSFERASE 1, CHLOROPLASTIC"/>
    <property type="match status" value="1"/>
</dbReference>
<evidence type="ECO:0000256" key="8">
    <source>
        <dbReference type="ARBA" id="ARBA00023098"/>
    </source>
</evidence>
<evidence type="ECO:0000256" key="1">
    <source>
        <dbReference type="ARBA" id="ARBA00001936"/>
    </source>
</evidence>
<dbReference type="GO" id="GO:0006655">
    <property type="term" value="P:phosphatidylglycerol biosynthetic process"/>
    <property type="evidence" value="ECO:0007669"/>
    <property type="project" value="UniProtKB-ARBA"/>
</dbReference>
<evidence type="ECO:0000256" key="12">
    <source>
        <dbReference type="RuleBase" id="RU003750"/>
    </source>
</evidence>
<dbReference type="FunFam" id="1.20.120.1760:FF:000008">
    <property type="entry name" value="CDP-diacylglycerol--glycerol-3-phosphate 3-phosphatidyltransferase 2"/>
    <property type="match status" value="1"/>
</dbReference>
<protein>
    <submittedName>
        <fullName evidence="14">(wild Malaysian banana) hypothetical protein</fullName>
    </submittedName>
</protein>
<gene>
    <name evidence="14" type="ORF">GSMUA_310100.1</name>
</gene>
<dbReference type="GO" id="GO:0016020">
    <property type="term" value="C:membrane"/>
    <property type="evidence" value="ECO:0007669"/>
    <property type="project" value="UniProtKB-SubCell"/>
</dbReference>
<evidence type="ECO:0000256" key="10">
    <source>
        <dbReference type="ARBA" id="ARBA00023209"/>
    </source>
</evidence>
<dbReference type="GO" id="GO:0045995">
    <property type="term" value="P:regulation of embryonic development"/>
    <property type="evidence" value="ECO:0007669"/>
    <property type="project" value="UniProtKB-ARBA"/>
</dbReference>
<dbReference type="GO" id="GO:0005737">
    <property type="term" value="C:cytoplasm"/>
    <property type="evidence" value="ECO:0007669"/>
    <property type="project" value="UniProtKB-ARBA"/>
</dbReference>
<name>A0A8D7ALR9_MUSAM</name>
<dbReference type="Pfam" id="PF01066">
    <property type="entry name" value="CDP-OH_P_transf"/>
    <property type="match status" value="1"/>
</dbReference>
<dbReference type="InterPro" id="IPR048254">
    <property type="entry name" value="CDP_ALCOHOL_P_TRANSF_CS"/>
</dbReference>
<keyword evidence="9 13" id="KW-0472">Membrane</keyword>
<dbReference type="NCBIfam" id="TIGR00560">
    <property type="entry name" value="pgsA"/>
    <property type="match status" value="1"/>
</dbReference>
<comment type="cofactor">
    <cofactor evidence="1">
        <name>Mn(2+)</name>
        <dbReference type="ChEBI" id="CHEBI:29035"/>
    </cofactor>
</comment>
<proteinExistence type="inferred from homology"/>
<dbReference type="PANTHER" id="PTHR14269">
    <property type="entry name" value="CDP-DIACYLGLYCEROL--GLYCEROL-3-PHOSPHATE 3-PHOSPHATIDYLTRANSFERASE-RELATED"/>
    <property type="match status" value="1"/>
</dbReference>
<keyword evidence="5 12" id="KW-0808">Transferase</keyword>
<dbReference type="AlphaFoldDB" id="A0A8D7ALR9"/>
<dbReference type="GO" id="GO:0008444">
    <property type="term" value="F:CDP-diacylglycerol-glycerol-3-phosphate 3-phosphatidyltransferase activity"/>
    <property type="evidence" value="ECO:0007669"/>
    <property type="project" value="InterPro"/>
</dbReference>
<keyword evidence="7 13" id="KW-1133">Transmembrane helix</keyword>
<dbReference type="InterPro" id="IPR050324">
    <property type="entry name" value="CDP-alcohol_PTase-I"/>
</dbReference>
<dbReference type="InterPro" id="IPR004570">
    <property type="entry name" value="Phosphatidylglycerol_P_synth"/>
</dbReference>
<keyword evidence="6 13" id="KW-0812">Transmembrane</keyword>
<comment type="similarity">
    <text evidence="3 12">Belongs to the CDP-alcohol phosphatidyltransferase class-I family.</text>
</comment>
<keyword evidence="4" id="KW-0444">Lipid biosynthesis</keyword>
<evidence type="ECO:0000256" key="6">
    <source>
        <dbReference type="ARBA" id="ARBA00022692"/>
    </source>
</evidence>
<dbReference type="GO" id="GO:0030145">
    <property type="term" value="F:manganese ion binding"/>
    <property type="evidence" value="ECO:0007669"/>
    <property type="project" value="UniProtKB-ARBA"/>
</dbReference>
<dbReference type="InterPro" id="IPR000462">
    <property type="entry name" value="CDP-OH_P_trans"/>
</dbReference>
<dbReference type="EMBL" id="HG996476">
    <property type="protein sequence ID" value="CAG1852784.1"/>
    <property type="molecule type" value="Genomic_DNA"/>
</dbReference>
<feature type="transmembrane region" description="Helical" evidence="13">
    <location>
        <begin position="244"/>
        <end position="267"/>
    </location>
</feature>
<reference evidence="14" key="1">
    <citation type="submission" date="2021-03" db="EMBL/GenBank/DDBJ databases">
        <authorList>
            <consortium name="Genoscope - CEA"/>
            <person name="William W."/>
        </authorList>
    </citation>
    <scope>NUCLEOTIDE SEQUENCE</scope>
    <source>
        <strain evidence="14">Doubled-haploid Pahang</strain>
    </source>
</reference>
<keyword evidence="11" id="KW-1208">Phospholipid metabolism</keyword>
<organism evidence="14">
    <name type="scientific">Musa acuminata subsp. malaccensis</name>
    <name type="common">Wild banana</name>
    <name type="synonym">Musa malaccensis</name>
    <dbReference type="NCBI Taxonomy" id="214687"/>
    <lineage>
        <taxon>Eukaryota</taxon>
        <taxon>Viridiplantae</taxon>
        <taxon>Streptophyta</taxon>
        <taxon>Embryophyta</taxon>
        <taxon>Tracheophyta</taxon>
        <taxon>Spermatophyta</taxon>
        <taxon>Magnoliopsida</taxon>
        <taxon>Liliopsida</taxon>
        <taxon>Zingiberales</taxon>
        <taxon>Musaceae</taxon>
        <taxon>Musa</taxon>
    </lineage>
</organism>
<sequence length="276" mass="29312">MALGSAQAPLAAVAATSGESVRRRAGDAVRGRSSANGDAASSMGSLYEFRNGRGEIEMNGSGSVKQSPPPLLQQSGTPKLLTLPTVLTIGRVAAVPLLVSTFYVDGWWATTATTGIFLLAALTDWLDGYIARKMRLGTAFGAFLDPVADKLMVSATLVLLCTKPLKCAVFWDVPWLLAAPSITIIGREITMSSVREWAASQNGRALEQAVAVNSFGKWKTATQMIALTVLLASRDPRLAAMTGLVAAGVVLLYISAGLAVWSLVVYMKKIWRLLLK</sequence>
<evidence type="ECO:0000256" key="7">
    <source>
        <dbReference type="ARBA" id="ARBA00022989"/>
    </source>
</evidence>